<comment type="caution">
    <text evidence="1">The sequence shown here is derived from an EMBL/GenBank/DDBJ whole genome shotgun (WGS) entry which is preliminary data.</text>
</comment>
<organism evidence="1 2">
    <name type="scientific">Caerostris extrusa</name>
    <name type="common">Bark spider</name>
    <name type="synonym">Caerostris bankana</name>
    <dbReference type="NCBI Taxonomy" id="172846"/>
    <lineage>
        <taxon>Eukaryota</taxon>
        <taxon>Metazoa</taxon>
        <taxon>Ecdysozoa</taxon>
        <taxon>Arthropoda</taxon>
        <taxon>Chelicerata</taxon>
        <taxon>Arachnida</taxon>
        <taxon>Araneae</taxon>
        <taxon>Araneomorphae</taxon>
        <taxon>Entelegynae</taxon>
        <taxon>Araneoidea</taxon>
        <taxon>Araneidae</taxon>
        <taxon>Caerostris</taxon>
    </lineage>
</organism>
<name>A0AAV4NBY5_CAEEX</name>
<dbReference type="AlphaFoldDB" id="A0AAV4NBY5"/>
<accession>A0AAV4NBY5</accession>
<sequence length="158" mass="18529">MQEKKGFRVRVRGCFFFLGFPGVGFQSRGKQIPLPDKVSFRLLGRPGVGACVYISISLIRGACLPSEICMQIFFRWTRYPSRWIDEPFFPRDDPLFGEDIHLSFQRGHSFLPKRIPRRGVEKPIPNYGWGLILNDAHYVPRDLQQKLELHLWERRPNL</sequence>
<dbReference type="EMBL" id="BPLR01020721">
    <property type="protein sequence ID" value="GIX81859.1"/>
    <property type="molecule type" value="Genomic_DNA"/>
</dbReference>
<reference evidence="1 2" key="1">
    <citation type="submission" date="2021-06" db="EMBL/GenBank/DDBJ databases">
        <title>Caerostris extrusa draft genome.</title>
        <authorList>
            <person name="Kono N."/>
            <person name="Arakawa K."/>
        </authorList>
    </citation>
    <scope>NUCLEOTIDE SEQUENCE [LARGE SCALE GENOMIC DNA]</scope>
</reference>
<evidence type="ECO:0000313" key="1">
    <source>
        <dbReference type="EMBL" id="GIX81859.1"/>
    </source>
</evidence>
<dbReference type="Proteomes" id="UP001054945">
    <property type="component" value="Unassembled WGS sequence"/>
</dbReference>
<evidence type="ECO:0000313" key="2">
    <source>
        <dbReference type="Proteomes" id="UP001054945"/>
    </source>
</evidence>
<keyword evidence="2" id="KW-1185">Reference proteome</keyword>
<proteinExistence type="predicted"/>
<gene>
    <name evidence="1" type="ORF">CEXT_731801</name>
</gene>
<protein>
    <submittedName>
        <fullName evidence="1">Uncharacterized protein</fullName>
    </submittedName>
</protein>